<gene>
    <name evidence="2" type="ORF">EV650_3517</name>
</gene>
<proteinExistence type="predicted"/>
<reference evidence="2 3" key="1">
    <citation type="submission" date="2019-03" db="EMBL/GenBank/DDBJ databases">
        <title>Genomic Encyclopedia of Type Strains, Phase III (KMG-III): the genomes of soil and plant-associated and newly described type strains.</title>
        <authorList>
            <person name="Whitman W."/>
        </authorList>
    </citation>
    <scope>NUCLEOTIDE SEQUENCE [LARGE SCALE GENOMIC DNA]</scope>
    <source>
        <strain evidence="2 3">VKM Ac-2570</strain>
    </source>
</reference>
<dbReference type="InterPro" id="IPR001466">
    <property type="entry name" value="Beta-lactam-related"/>
</dbReference>
<dbReference type="Gene3D" id="3.40.710.10">
    <property type="entry name" value="DD-peptidase/beta-lactamase superfamily"/>
    <property type="match status" value="1"/>
</dbReference>
<dbReference type="Pfam" id="PF00144">
    <property type="entry name" value="Beta-lactamase"/>
    <property type="match status" value="1"/>
</dbReference>
<organism evidence="2 3">
    <name type="scientific">Kribbella kalugense</name>
    <dbReference type="NCBI Taxonomy" id="2512221"/>
    <lineage>
        <taxon>Bacteria</taxon>
        <taxon>Bacillati</taxon>
        <taxon>Actinomycetota</taxon>
        <taxon>Actinomycetes</taxon>
        <taxon>Propionibacteriales</taxon>
        <taxon>Kribbellaceae</taxon>
        <taxon>Kribbella</taxon>
    </lineage>
</organism>
<dbReference type="SUPFAM" id="SSF56601">
    <property type="entry name" value="beta-lactamase/transpeptidase-like"/>
    <property type="match status" value="1"/>
</dbReference>
<protein>
    <submittedName>
        <fullName evidence="2">CubicO group peptidase (Beta-lactamase class C family)</fullName>
    </submittedName>
</protein>
<dbReference type="EMBL" id="SODF01000001">
    <property type="protein sequence ID" value="TDW24637.1"/>
    <property type="molecule type" value="Genomic_DNA"/>
</dbReference>
<feature type="domain" description="Beta-lactamase-related" evidence="1">
    <location>
        <begin position="18"/>
        <end position="298"/>
    </location>
</feature>
<keyword evidence="3" id="KW-1185">Reference proteome</keyword>
<name>A0A4R8A274_9ACTN</name>
<evidence type="ECO:0000313" key="3">
    <source>
        <dbReference type="Proteomes" id="UP000295447"/>
    </source>
</evidence>
<dbReference type="OrthoDB" id="9809635at2"/>
<dbReference type="AlphaFoldDB" id="A0A4R8A274"/>
<evidence type="ECO:0000259" key="1">
    <source>
        <dbReference type="Pfam" id="PF00144"/>
    </source>
</evidence>
<dbReference type="RefSeq" id="WP_134119787.1">
    <property type="nucleotide sequence ID" value="NZ_SODF01000001.1"/>
</dbReference>
<dbReference type="InterPro" id="IPR050491">
    <property type="entry name" value="AmpC-like"/>
</dbReference>
<dbReference type="InterPro" id="IPR012338">
    <property type="entry name" value="Beta-lactam/transpept-like"/>
</dbReference>
<dbReference type="PANTHER" id="PTHR46825">
    <property type="entry name" value="D-ALANYL-D-ALANINE-CARBOXYPEPTIDASE/ENDOPEPTIDASE AMPH"/>
    <property type="match status" value="1"/>
</dbReference>
<comment type="caution">
    <text evidence="2">The sequence shown here is derived from an EMBL/GenBank/DDBJ whole genome shotgun (WGS) entry which is preliminary data.</text>
</comment>
<accession>A0A4R8A274</accession>
<sequence length="407" mass="44575">MATDRLGELLENVVPDPRGPGVVVGLVGPDGSLETAARGMAVLEHDVPIADDTVFHLASLSKQFTAEAVQVLVREGAVGVDDPIADYLPWMPFKEVSVDQLIRHRSGLRDQWELVEAAGGRMEDVITTADLIELIRRQTALQDEPGARYAYSNTNYTLLGLLIETVTGERLDTFCRKQFFEPLGMDDTRFVDNHRAVVRRRASSYQRIADGYERIVLSYGTAGATSLHSTVTDLARWAAAVSSRESWRGTTYTGSDSYGWGVHIGEHAGHLKLWHAGADAGFRTHLAMVPGIGSAVVLGNFAELDPDPLADRVLGLIEPGRAEQLAGTYYCDELTAVVRVVLDEGGLALERPRYGRRTMTPAGERRFTVRTDDAESPEIALTFDQAGVELGYSTEGVRGLVFRRFEA</sequence>
<dbReference type="PANTHER" id="PTHR46825:SF9">
    <property type="entry name" value="BETA-LACTAMASE-RELATED DOMAIN-CONTAINING PROTEIN"/>
    <property type="match status" value="1"/>
</dbReference>
<dbReference type="Proteomes" id="UP000295447">
    <property type="component" value="Unassembled WGS sequence"/>
</dbReference>
<evidence type="ECO:0000313" key="2">
    <source>
        <dbReference type="EMBL" id="TDW24637.1"/>
    </source>
</evidence>